<protein>
    <submittedName>
        <fullName evidence="1">Uncharacterized protein</fullName>
    </submittedName>
</protein>
<dbReference type="EMBL" id="CP035467">
    <property type="protein sequence ID" value="QCW82690.1"/>
    <property type="molecule type" value="Genomic_DNA"/>
</dbReference>
<evidence type="ECO:0000313" key="2">
    <source>
        <dbReference type="Proteomes" id="UP000305881"/>
    </source>
</evidence>
<dbReference type="Proteomes" id="UP000305881">
    <property type="component" value="Chromosome"/>
</dbReference>
<gene>
    <name evidence="1" type="ORF">EQU24_10920</name>
</gene>
<dbReference type="AlphaFoldDB" id="A0A4P9UQ63"/>
<dbReference type="RefSeq" id="WP_138767152.1">
    <property type="nucleotide sequence ID" value="NZ_CP035467.1"/>
</dbReference>
<name>A0A4P9UQ63_METBY</name>
<sequence>MKAEYDQFPIFEANQVLSNRHLNQVFNYLDEQNRLTRSNLIGIGIVCGFEIEYTTSPEAVIRLSKGVGITSKGYLVSEADDIELSAYRSYTLPNDIGYASFEGHPIWELFPNGEPNTQALNQPSGFLNDKALLLFLELKKAPLRNCSPNNCDDKGSSVTVTLRRLLIKRTDLADIIAALNGLDAGLSSADLENQLAERFNLPDLRLPNISVPSTSLATSQQVLAAFHAVFSSSGLAAKVGEALSAAYRAFKPLVENDYPNDPFEGFDAKFGFLNSQPDSAEQVLFLPYYYDCFDDLLSAYDEFRWQAAELICLCGPPAELFPRHLMVGLLFPEAVAEPGYYRHRFLPSPAVGACTEQTRTLQQLFARLVEMVERFSNKPPLTNDATQQIKITPSRLGSVALSEKAIPYYYLQNGNPPLYRLWNPVMTRRGRAAQNLGYRAFEYASQAFVLDPLRFDLEPYNFLRIEGHLGKPYQNVLENLLQHKDRYRLPIQIMALRTGAFEESGTVDLKEHACYFEDLLTLYRAYKREILCASSKALSALLNKNIGRQALSAESRIARLDRQPGTLGALFAEKYQGRDVCDLVDIGEPPLMNAAIRSVGYLYKFEHLLVEDLAEIDWPSLQQNMEGLKQWTAEIEKQREGDETAGELDWKALSLVLKSMLDQCKLEALELIEEELLRRVREVKKKRFLSHFLQKHPGIRHKAGVPIGGTFVLVYHQTSKSEAKSGVSAVKNVAAPALTVEGMQPSVAHTRVKAAADRLKNNPALANDQDLQWLLETVTGRPFRPETAAPSNWQKLLDAVVGQLPDGSVIADFYLPYLCCSDCAPIQFVLPKSPPTFDIEVGCTNPNHQAEVSVIPLSGKAPYRLQLNNQAFEPLTDKPLILNTGAHRMRIIDADDSESTVREIVIAESLLLLEPEYRCTDAGAYIATMRITGGTPPYSVNGEMLSASEFVSPPTASGQTLPVEVVDRNQCSVRTELVFVCEAECDLPCEGLSRRCAYRLWLQAPGPETPYEVVRLSGNLIHFRFNGQNFEIGAEKVFADVTAANLNQSFDNTIGGAIKILNASIEEVLVDEFGEAGRGRLIVSYEPDEKEPFSVLRIEHFVCERFSLEWAMSYGQPAPVFDISVRYSNEPLPNGNAFFNGVILRDRRRNTETRIPAFDCSERNQCVDGEFRRLCDGPDIRPTITFESVGTNRMSFSGGVEGRASPPIIAWIWDFPSARTSEPLYAGEKVEVEFESLGPSARLTVITANGCHYVTERTLLLR</sequence>
<evidence type="ECO:0000313" key="1">
    <source>
        <dbReference type="EMBL" id="QCW82690.1"/>
    </source>
</evidence>
<reference evidence="2" key="1">
    <citation type="journal article" date="2019" name="J. Bacteriol.">
        <title>A Mutagenic Screen Identifies a TonB-Dependent Receptor Required for the Lanthanide Metal Switch in the Type I Methanotroph 'Methylotuvimicrobium buryatense' 5GB1C.</title>
        <authorList>
            <person name="Groom J.D."/>
            <person name="Ford S.M."/>
            <person name="Pesesky M.W."/>
            <person name="Lidstrom M.E."/>
        </authorList>
    </citation>
    <scope>NUCLEOTIDE SEQUENCE [LARGE SCALE GENOMIC DNA]</scope>
    <source>
        <strain evidence="2">5GB1C</strain>
    </source>
</reference>
<keyword evidence="2" id="KW-1185">Reference proteome</keyword>
<accession>A0A4P9UQ63</accession>
<organism evidence="1 2">
    <name type="scientific">Methylotuvimicrobium buryatense</name>
    <name type="common">Methylomicrobium buryatense</name>
    <dbReference type="NCBI Taxonomy" id="95641"/>
    <lineage>
        <taxon>Bacteria</taxon>
        <taxon>Pseudomonadati</taxon>
        <taxon>Pseudomonadota</taxon>
        <taxon>Gammaproteobacteria</taxon>
        <taxon>Methylococcales</taxon>
        <taxon>Methylococcaceae</taxon>
        <taxon>Methylotuvimicrobium</taxon>
    </lineage>
</organism>
<dbReference type="KEGG" id="mbur:EQU24_10920"/>
<proteinExistence type="predicted"/>
<dbReference type="OrthoDB" id="596204at2"/>
<dbReference type="STRING" id="675511.GCA_000341735_00848"/>